<dbReference type="PANTHER" id="PTHR47435:SF4">
    <property type="entry name" value="KELCH REPEAT PROTEIN (AFU_ORTHOLOGUE AFUA_5G12780)"/>
    <property type="match status" value="1"/>
</dbReference>
<dbReference type="OrthoDB" id="10251809at2759"/>
<name>A0A8K0WQV8_9HYPO</name>
<keyword evidence="2" id="KW-0408">Iron</keyword>
<dbReference type="EMBL" id="JAGPNK010000008">
    <property type="protein sequence ID" value="KAH7316561.1"/>
    <property type="molecule type" value="Genomic_DNA"/>
</dbReference>
<accession>A0A8K0WQV8</accession>
<feature type="compositionally biased region" description="Low complexity" evidence="3">
    <location>
        <begin position="617"/>
        <end position="626"/>
    </location>
</feature>
<evidence type="ECO:0000256" key="5">
    <source>
        <dbReference type="SAM" id="SignalP"/>
    </source>
</evidence>
<dbReference type="AlphaFoldDB" id="A0A8K0WQV8"/>
<keyword evidence="4" id="KW-0472">Membrane</keyword>
<reference evidence="6" key="1">
    <citation type="journal article" date="2021" name="Nat. Commun.">
        <title>Genetic determinants of endophytism in the Arabidopsis root mycobiome.</title>
        <authorList>
            <person name="Mesny F."/>
            <person name="Miyauchi S."/>
            <person name="Thiergart T."/>
            <person name="Pickel B."/>
            <person name="Atanasova L."/>
            <person name="Karlsson M."/>
            <person name="Huettel B."/>
            <person name="Barry K.W."/>
            <person name="Haridas S."/>
            <person name="Chen C."/>
            <person name="Bauer D."/>
            <person name="Andreopoulos W."/>
            <person name="Pangilinan J."/>
            <person name="LaButti K."/>
            <person name="Riley R."/>
            <person name="Lipzen A."/>
            <person name="Clum A."/>
            <person name="Drula E."/>
            <person name="Henrissat B."/>
            <person name="Kohler A."/>
            <person name="Grigoriev I.V."/>
            <person name="Martin F.M."/>
            <person name="Hacquard S."/>
        </authorList>
    </citation>
    <scope>NUCLEOTIDE SEQUENCE</scope>
    <source>
        <strain evidence="6">MPI-CAGE-CH-0235</strain>
    </source>
</reference>
<evidence type="ECO:0008006" key="8">
    <source>
        <dbReference type="Google" id="ProtNLM"/>
    </source>
</evidence>
<sequence>MPAHIFHPWLDGLKPLALAVLLLLAADPSSAQNPKDNFCRRFAHQTAVIDDKLYIDGGWVNYDSFQRDHENISNTWLAYHDLNHLIVANENEWWPDLNISLSKNDSIPTVHGGVLWPDEVNKRFYVYGGEWYGGLAAEPYHLLSYDIINNQWDDFGRPDVSPSPLVAGYGAGVGVSETGMGYYYGGWISNASMSGWTQTRAMSNNFYSFDYDSGQFLQASSPDQTPRAEGAMVWIPAGDSPGMLVYLGGIQNLNGTSSPQPLDQVFVYDTNGDQWSTQEATGVIPQNRRQFCTDVAWAPDKSSFNIYLWGGHSVFPPVTDAQSYNDIYILTLPSFTWVKAYPDRQGNATLPPRLRHYSGSCNMVKSMSQMFVIGGTYTDTDACDTAANIWGVHNWWTGTYNNDGNNNDSWALYDPNVTTNVVPFHVYDVVGGNKEGGATVTEPSGGFSQENRPLSDLMARRPGFAERTPTRAIPGPTGSSDSSSGSGGLSTGAIVGIAIGSTVGFVLLLFAWFLFGRRVVRRRQARAAAKTMQTGSIGDSSHTGATVASRYDSVMPWIHATTSWNYPQAAQQPSPPPPQPPSELPIHRDGELYVVSELPNQDDPSTNHGPRDNAPALSPVSHVGSHPHPPLPTP</sequence>
<feature type="compositionally biased region" description="Polar residues" evidence="3">
    <location>
        <begin position="598"/>
        <end position="608"/>
    </location>
</feature>
<feature type="region of interest" description="Disordered" evidence="3">
    <location>
        <begin position="465"/>
        <end position="487"/>
    </location>
</feature>
<dbReference type="InterPro" id="IPR011043">
    <property type="entry name" value="Gal_Oxase/kelch_b-propeller"/>
</dbReference>
<keyword evidence="5" id="KW-0732">Signal</keyword>
<evidence type="ECO:0000313" key="6">
    <source>
        <dbReference type="EMBL" id="KAH7316561.1"/>
    </source>
</evidence>
<feature type="compositionally biased region" description="Pro residues" evidence="3">
    <location>
        <begin position="573"/>
        <end position="583"/>
    </location>
</feature>
<dbReference type="GO" id="GO:0019760">
    <property type="term" value="P:glucosinolate metabolic process"/>
    <property type="evidence" value="ECO:0007669"/>
    <property type="project" value="UniProtKB-ARBA"/>
</dbReference>
<keyword evidence="7" id="KW-1185">Reference proteome</keyword>
<evidence type="ECO:0000256" key="1">
    <source>
        <dbReference type="ARBA" id="ARBA00022737"/>
    </source>
</evidence>
<feature type="region of interest" description="Disordered" evidence="3">
    <location>
        <begin position="566"/>
        <end position="634"/>
    </location>
</feature>
<evidence type="ECO:0000256" key="2">
    <source>
        <dbReference type="ARBA" id="ARBA00023004"/>
    </source>
</evidence>
<feature type="compositionally biased region" description="Low complexity" evidence="3">
    <location>
        <begin position="474"/>
        <end position="484"/>
    </location>
</feature>
<keyword evidence="4" id="KW-1133">Transmembrane helix</keyword>
<dbReference type="PANTHER" id="PTHR47435">
    <property type="entry name" value="KELCH REPEAT PROTEIN (AFU_ORTHOLOGUE AFUA_5G12780)"/>
    <property type="match status" value="1"/>
</dbReference>
<feature type="signal peptide" evidence="5">
    <location>
        <begin position="1"/>
        <end position="31"/>
    </location>
</feature>
<keyword evidence="4" id="KW-0812">Transmembrane</keyword>
<dbReference type="SUPFAM" id="SSF50965">
    <property type="entry name" value="Galactose oxidase, central domain"/>
    <property type="match status" value="1"/>
</dbReference>
<dbReference type="Proteomes" id="UP000813444">
    <property type="component" value="Unassembled WGS sequence"/>
</dbReference>
<protein>
    <recommendedName>
        <fullName evidence="8">Kelch repeat-containing protein</fullName>
    </recommendedName>
</protein>
<feature type="transmembrane region" description="Helical" evidence="4">
    <location>
        <begin position="493"/>
        <end position="515"/>
    </location>
</feature>
<dbReference type="Gene3D" id="2.120.10.80">
    <property type="entry name" value="Kelch-type beta propeller"/>
    <property type="match status" value="1"/>
</dbReference>
<proteinExistence type="predicted"/>
<evidence type="ECO:0000313" key="7">
    <source>
        <dbReference type="Proteomes" id="UP000813444"/>
    </source>
</evidence>
<feature type="chain" id="PRO_5035457851" description="Kelch repeat-containing protein" evidence="5">
    <location>
        <begin position="32"/>
        <end position="634"/>
    </location>
</feature>
<evidence type="ECO:0000256" key="4">
    <source>
        <dbReference type="SAM" id="Phobius"/>
    </source>
</evidence>
<evidence type="ECO:0000256" key="3">
    <source>
        <dbReference type="SAM" id="MobiDB-lite"/>
    </source>
</evidence>
<organism evidence="6 7">
    <name type="scientific">Stachybotrys elegans</name>
    <dbReference type="NCBI Taxonomy" id="80388"/>
    <lineage>
        <taxon>Eukaryota</taxon>
        <taxon>Fungi</taxon>
        <taxon>Dikarya</taxon>
        <taxon>Ascomycota</taxon>
        <taxon>Pezizomycotina</taxon>
        <taxon>Sordariomycetes</taxon>
        <taxon>Hypocreomycetidae</taxon>
        <taxon>Hypocreales</taxon>
        <taxon>Stachybotryaceae</taxon>
        <taxon>Stachybotrys</taxon>
    </lineage>
</organism>
<gene>
    <name evidence="6" type="ORF">B0I35DRAFT_451549</name>
</gene>
<comment type="caution">
    <text evidence="6">The sequence shown here is derived from an EMBL/GenBank/DDBJ whole genome shotgun (WGS) entry which is preliminary data.</text>
</comment>
<keyword evidence="1" id="KW-0677">Repeat</keyword>
<dbReference type="InterPro" id="IPR015915">
    <property type="entry name" value="Kelch-typ_b-propeller"/>
</dbReference>